<dbReference type="EMBL" id="CP034752">
    <property type="protein sequence ID" value="QBH96201.1"/>
    <property type="molecule type" value="Genomic_DNA"/>
</dbReference>
<organism evidence="1 2">
    <name type="scientific">Limnobaculum zhutongyuii</name>
    <dbReference type="NCBI Taxonomy" id="2498113"/>
    <lineage>
        <taxon>Bacteria</taxon>
        <taxon>Pseudomonadati</taxon>
        <taxon>Pseudomonadota</taxon>
        <taxon>Gammaproteobacteria</taxon>
        <taxon>Enterobacterales</taxon>
        <taxon>Budviciaceae</taxon>
        <taxon>Limnobaculum</taxon>
    </lineage>
</organism>
<gene>
    <name evidence="1" type="ORF">EKN56_07190</name>
</gene>
<name>A0A411WJ25_9GAMM</name>
<reference evidence="1 2" key="1">
    <citation type="submission" date="2019-03" db="EMBL/GenBank/DDBJ databases">
        <title>Pragia sp. nov. isolated from the gut tract of Carduelis flavirostris.</title>
        <authorList>
            <person name="Ge Y."/>
        </authorList>
    </citation>
    <scope>NUCLEOTIDE SEQUENCE [LARGE SCALE GENOMIC DNA]</scope>
    <source>
        <strain evidence="1 2">CF-458</strain>
    </source>
</reference>
<dbReference type="KEGG" id="prag:EKN56_07190"/>
<evidence type="ECO:0000313" key="1">
    <source>
        <dbReference type="EMBL" id="QBH96201.1"/>
    </source>
</evidence>
<dbReference type="Proteomes" id="UP000293154">
    <property type="component" value="Chromosome"/>
</dbReference>
<accession>A0A411WJ25</accession>
<evidence type="ECO:0000313" key="2">
    <source>
        <dbReference type="Proteomes" id="UP000293154"/>
    </source>
</evidence>
<keyword evidence="2" id="KW-1185">Reference proteome</keyword>
<sequence>MVILTLASIRKSNNWHYNSLVTVVTHTQDHMQTIFLYVNQWIDAFPDSQLSNGRSIVYTH</sequence>
<dbReference type="AlphaFoldDB" id="A0A411WJ25"/>
<proteinExistence type="predicted"/>
<protein>
    <submittedName>
        <fullName evidence="1">Uncharacterized protein</fullName>
    </submittedName>
</protein>